<dbReference type="Pfam" id="PF00941">
    <property type="entry name" value="FAD_binding_5"/>
    <property type="match status" value="1"/>
</dbReference>
<dbReference type="Pfam" id="PF03450">
    <property type="entry name" value="CO_deh_flav_C"/>
    <property type="match status" value="1"/>
</dbReference>
<dbReference type="InterPro" id="IPR016169">
    <property type="entry name" value="FAD-bd_PCMH_sub2"/>
</dbReference>
<dbReference type="InterPro" id="IPR016167">
    <property type="entry name" value="FAD-bd_PCMH_sub1"/>
</dbReference>
<gene>
    <name evidence="5" type="ORF">MNBD_ALPHA02-2339</name>
</gene>
<dbReference type="SUPFAM" id="SSF55447">
    <property type="entry name" value="CO dehydrogenase flavoprotein C-terminal domain-like"/>
    <property type="match status" value="1"/>
</dbReference>
<sequence length="292" mass="31225">MTSRVMQDFDLLLPESVPEVLELLADHKDNCAILSGGTDLLVALKFDYAVDNVVSLALVPGLDGLIFDPDQGLSIGARVTIADIVKSQDVKTYYPALWQAAKVFATPQLRNTATVLGNIMRASPAGDCSLALYALGGKLRLKSASGARDVSLDDFWLSYGVTARQSNELAISLRVPPPVAGQKSAFQRMTRTTEDLSKINAAVSLTMSDGVCLSARVAMGCVGPTLIRLPRVEAMLGGAEITEDLLGQVSDMVAAEITPIDDIRSSADYRRKVAGVLVRRVINLAFTEGNNQ</sequence>
<dbReference type="GO" id="GO:0071949">
    <property type="term" value="F:FAD binding"/>
    <property type="evidence" value="ECO:0007669"/>
    <property type="project" value="InterPro"/>
</dbReference>
<dbReference type="InterPro" id="IPR036318">
    <property type="entry name" value="FAD-bd_PCMH-like_sf"/>
</dbReference>
<evidence type="ECO:0000259" key="4">
    <source>
        <dbReference type="PROSITE" id="PS51387"/>
    </source>
</evidence>
<name>A0A3B0STB3_9ZZZZ</name>
<dbReference type="InterPro" id="IPR036683">
    <property type="entry name" value="CO_DH_flav_C_dom_sf"/>
</dbReference>
<dbReference type="EC" id="1.17.1.4" evidence="5"/>
<dbReference type="InterPro" id="IPR002346">
    <property type="entry name" value="Mopterin_DH_FAD-bd"/>
</dbReference>
<dbReference type="AlphaFoldDB" id="A0A3B0STB3"/>
<dbReference type="PROSITE" id="PS51387">
    <property type="entry name" value="FAD_PCMH"/>
    <property type="match status" value="1"/>
</dbReference>
<dbReference type="EMBL" id="UOED01000124">
    <property type="protein sequence ID" value="VAV98045.1"/>
    <property type="molecule type" value="Genomic_DNA"/>
</dbReference>
<organism evidence="5">
    <name type="scientific">hydrothermal vent metagenome</name>
    <dbReference type="NCBI Taxonomy" id="652676"/>
    <lineage>
        <taxon>unclassified sequences</taxon>
        <taxon>metagenomes</taxon>
        <taxon>ecological metagenomes</taxon>
    </lineage>
</organism>
<dbReference type="InterPro" id="IPR051312">
    <property type="entry name" value="Diverse_Substr_Oxidored"/>
</dbReference>
<evidence type="ECO:0000256" key="3">
    <source>
        <dbReference type="ARBA" id="ARBA00023002"/>
    </source>
</evidence>
<keyword evidence="2" id="KW-0274">FAD</keyword>
<dbReference type="PANTHER" id="PTHR42659:SF2">
    <property type="entry name" value="XANTHINE DEHYDROGENASE SUBUNIT C-RELATED"/>
    <property type="match status" value="1"/>
</dbReference>
<dbReference type="Gene3D" id="3.30.43.10">
    <property type="entry name" value="Uridine Diphospho-n-acetylenolpyruvylglucosamine Reductase, domain 2"/>
    <property type="match status" value="1"/>
</dbReference>
<feature type="domain" description="FAD-binding PCMH-type" evidence="4">
    <location>
        <begin position="4"/>
        <end position="180"/>
    </location>
</feature>
<reference evidence="5" key="1">
    <citation type="submission" date="2018-06" db="EMBL/GenBank/DDBJ databases">
        <authorList>
            <person name="Zhirakovskaya E."/>
        </authorList>
    </citation>
    <scope>NUCLEOTIDE SEQUENCE</scope>
</reference>
<evidence type="ECO:0000313" key="5">
    <source>
        <dbReference type="EMBL" id="VAV98045.1"/>
    </source>
</evidence>
<dbReference type="Gene3D" id="3.30.465.10">
    <property type="match status" value="1"/>
</dbReference>
<dbReference type="SUPFAM" id="SSF56176">
    <property type="entry name" value="FAD-binding/transporter-associated domain-like"/>
    <property type="match status" value="1"/>
</dbReference>
<protein>
    <submittedName>
        <fullName evidence="5">Xanthine dehydrogenase, FAD binding subunit</fullName>
        <ecNumber evidence="5">1.17.1.4</ecNumber>
    </submittedName>
</protein>
<keyword evidence="1" id="KW-0285">Flavoprotein</keyword>
<evidence type="ECO:0000256" key="2">
    <source>
        <dbReference type="ARBA" id="ARBA00022827"/>
    </source>
</evidence>
<dbReference type="InterPro" id="IPR005107">
    <property type="entry name" value="CO_DH_flav_C"/>
</dbReference>
<evidence type="ECO:0000256" key="1">
    <source>
        <dbReference type="ARBA" id="ARBA00022630"/>
    </source>
</evidence>
<keyword evidence="3 5" id="KW-0560">Oxidoreductase</keyword>
<dbReference type="PANTHER" id="PTHR42659">
    <property type="entry name" value="XANTHINE DEHYDROGENASE SUBUNIT C-RELATED"/>
    <property type="match status" value="1"/>
</dbReference>
<accession>A0A3B0STB3</accession>
<proteinExistence type="predicted"/>
<dbReference type="SMART" id="SM01092">
    <property type="entry name" value="CO_deh_flav_C"/>
    <property type="match status" value="1"/>
</dbReference>
<dbReference type="GO" id="GO:0004854">
    <property type="term" value="F:xanthine dehydrogenase activity"/>
    <property type="evidence" value="ECO:0007669"/>
    <property type="project" value="UniProtKB-EC"/>
</dbReference>
<dbReference type="InterPro" id="IPR016166">
    <property type="entry name" value="FAD-bd_PCMH"/>
</dbReference>
<dbReference type="Gene3D" id="3.30.390.50">
    <property type="entry name" value="CO dehydrogenase flavoprotein, C-terminal domain"/>
    <property type="match status" value="1"/>
</dbReference>